<proteinExistence type="predicted"/>
<dbReference type="PANTHER" id="PTHR11967">
    <property type="entry name" value="ALPHA-1-ACID GLYCOPROTEIN"/>
    <property type="match status" value="1"/>
</dbReference>
<dbReference type="EMBL" id="JAHUTI010089320">
    <property type="protein sequence ID" value="MED6260856.1"/>
    <property type="molecule type" value="Genomic_DNA"/>
</dbReference>
<comment type="subcellular location">
    <subcellularLocation>
        <location evidence="1">Secreted</location>
    </subcellularLocation>
</comment>
<evidence type="ECO:0008006" key="8">
    <source>
        <dbReference type="Google" id="ProtNLM"/>
    </source>
</evidence>
<evidence type="ECO:0000256" key="2">
    <source>
        <dbReference type="ARBA" id="ARBA00022525"/>
    </source>
</evidence>
<gene>
    <name evidence="6" type="ORF">ATANTOWER_030275</name>
</gene>
<dbReference type="Gene3D" id="2.40.128.20">
    <property type="match status" value="1"/>
</dbReference>
<protein>
    <recommendedName>
        <fullName evidence="8">Apolipoprotein M</fullName>
    </recommendedName>
</protein>
<dbReference type="SUPFAM" id="SSF50814">
    <property type="entry name" value="Lipocalins"/>
    <property type="match status" value="1"/>
</dbReference>
<reference evidence="6 7" key="1">
    <citation type="submission" date="2021-07" db="EMBL/GenBank/DDBJ databases">
        <authorList>
            <person name="Palmer J.M."/>
        </authorList>
    </citation>
    <scope>NUCLEOTIDE SEQUENCE [LARGE SCALE GENOMIC DNA]</scope>
    <source>
        <strain evidence="6 7">AT_MEX2019</strain>
        <tissue evidence="6">Muscle</tissue>
    </source>
</reference>
<evidence type="ECO:0000256" key="5">
    <source>
        <dbReference type="SAM" id="SignalP"/>
    </source>
</evidence>
<evidence type="ECO:0000256" key="1">
    <source>
        <dbReference type="ARBA" id="ARBA00004613"/>
    </source>
</evidence>
<dbReference type="PANTHER" id="PTHR11967:SF2">
    <property type="entry name" value="ALPHA-1-ACID GLYCOPROTEIN 1"/>
    <property type="match status" value="1"/>
</dbReference>
<organism evidence="6 7">
    <name type="scientific">Ataeniobius toweri</name>
    <dbReference type="NCBI Taxonomy" id="208326"/>
    <lineage>
        <taxon>Eukaryota</taxon>
        <taxon>Metazoa</taxon>
        <taxon>Chordata</taxon>
        <taxon>Craniata</taxon>
        <taxon>Vertebrata</taxon>
        <taxon>Euteleostomi</taxon>
        <taxon>Actinopterygii</taxon>
        <taxon>Neopterygii</taxon>
        <taxon>Teleostei</taxon>
        <taxon>Neoteleostei</taxon>
        <taxon>Acanthomorphata</taxon>
        <taxon>Ovalentaria</taxon>
        <taxon>Atherinomorphae</taxon>
        <taxon>Cyprinodontiformes</taxon>
        <taxon>Goodeidae</taxon>
        <taxon>Ataeniobius</taxon>
    </lineage>
</organism>
<sequence>MMEYVHVAVAVFSLLSLGQSAPATNCESLIQPIQINGRDQLLGRWTFIAESTDIPGSRVLSKMFMGNSWLSSTAATQENVITTSQNQKMFGLCFSLTYNMTLENNALVLVIPYPSTAFLLNTGCPDCMVVFTNYTIGRSLYKGLQLLSRRPKVSAAELEEYKKQVECLNLPAAAILDPENGFCPDPALSKDTKSIDLTSSFNSMGSDDMNLLDKILKSGNGVKLLTEMLSMISRNATAMMEN</sequence>
<feature type="signal peptide" evidence="5">
    <location>
        <begin position="1"/>
        <end position="23"/>
    </location>
</feature>
<comment type="caution">
    <text evidence="6">The sequence shown here is derived from an EMBL/GenBank/DDBJ whole genome shotgun (WGS) entry which is preliminary data.</text>
</comment>
<keyword evidence="3 5" id="KW-0732">Signal</keyword>
<keyword evidence="7" id="KW-1185">Reference proteome</keyword>
<accession>A0ABU7CD29</accession>
<evidence type="ECO:0000313" key="6">
    <source>
        <dbReference type="EMBL" id="MED6260856.1"/>
    </source>
</evidence>
<evidence type="ECO:0000256" key="4">
    <source>
        <dbReference type="ARBA" id="ARBA00023180"/>
    </source>
</evidence>
<feature type="chain" id="PRO_5046945322" description="Apolipoprotein M" evidence="5">
    <location>
        <begin position="24"/>
        <end position="242"/>
    </location>
</feature>
<evidence type="ECO:0000256" key="3">
    <source>
        <dbReference type="ARBA" id="ARBA00022729"/>
    </source>
</evidence>
<dbReference type="Proteomes" id="UP001345963">
    <property type="component" value="Unassembled WGS sequence"/>
</dbReference>
<name>A0ABU7CD29_9TELE</name>
<dbReference type="InterPro" id="IPR012674">
    <property type="entry name" value="Calycin"/>
</dbReference>
<evidence type="ECO:0000313" key="7">
    <source>
        <dbReference type="Proteomes" id="UP001345963"/>
    </source>
</evidence>
<keyword evidence="2" id="KW-0964">Secreted</keyword>
<keyword evidence="4" id="KW-0325">Glycoprotein</keyword>